<sequence>MFVISQKAAEKFLESMEQIGETGLFLRVAARKHPDQGIAYNMGFDHATPEDKQFEMAGLKVCYDEETEPNIKDMVIDFGEHDGIEQFIFMNPQDAPANDPSSCGTTKGSGSCGSGKGTCTCG</sequence>
<evidence type="ECO:0000313" key="2">
    <source>
        <dbReference type="EMBL" id="OGG99036.1"/>
    </source>
</evidence>
<name>A0A1F6GLP6_9PROT</name>
<evidence type="ECO:0000313" key="3">
    <source>
        <dbReference type="Proteomes" id="UP000177583"/>
    </source>
</evidence>
<accession>A0A1F6GLP6</accession>
<organism evidence="2 3">
    <name type="scientific">Candidatus Lambdaproteobacteria bacterium RIFOXYD2_FULL_56_26</name>
    <dbReference type="NCBI Taxonomy" id="1817773"/>
    <lineage>
        <taxon>Bacteria</taxon>
        <taxon>Pseudomonadati</taxon>
        <taxon>Pseudomonadota</taxon>
        <taxon>Candidatus Lambdaproteobacteria</taxon>
    </lineage>
</organism>
<dbReference type="EMBL" id="MFNF01000061">
    <property type="protein sequence ID" value="OGG99036.1"/>
    <property type="molecule type" value="Genomic_DNA"/>
</dbReference>
<reference evidence="2 3" key="1">
    <citation type="journal article" date="2016" name="Nat. Commun.">
        <title>Thousands of microbial genomes shed light on interconnected biogeochemical processes in an aquifer system.</title>
        <authorList>
            <person name="Anantharaman K."/>
            <person name="Brown C.T."/>
            <person name="Hug L.A."/>
            <person name="Sharon I."/>
            <person name="Castelle C.J."/>
            <person name="Probst A.J."/>
            <person name="Thomas B.C."/>
            <person name="Singh A."/>
            <person name="Wilkins M.J."/>
            <person name="Karaoz U."/>
            <person name="Brodie E.L."/>
            <person name="Williams K.H."/>
            <person name="Hubbard S.S."/>
            <person name="Banfield J.F."/>
        </authorList>
    </citation>
    <scope>NUCLEOTIDE SEQUENCE [LARGE SCALE GENOMIC DNA]</scope>
</reference>
<gene>
    <name evidence="2" type="ORF">A2557_09730</name>
</gene>
<dbReference type="AlphaFoldDB" id="A0A1F6GLP6"/>
<dbReference type="Gene3D" id="2.60.300.12">
    <property type="entry name" value="HesB-like domain"/>
    <property type="match status" value="1"/>
</dbReference>
<comment type="caution">
    <text evidence="2">The sequence shown here is derived from an EMBL/GenBank/DDBJ whole genome shotgun (WGS) entry which is preliminary data.</text>
</comment>
<proteinExistence type="predicted"/>
<evidence type="ECO:0000256" key="1">
    <source>
        <dbReference type="SAM" id="MobiDB-lite"/>
    </source>
</evidence>
<dbReference type="Proteomes" id="UP000177583">
    <property type="component" value="Unassembled WGS sequence"/>
</dbReference>
<dbReference type="SUPFAM" id="SSF89360">
    <property type="entry name" value="HesB-like domain"/>
    <property type="match status" value="1"/>
</dbReference>
<feature type="region of interest" description="Disordered" evidence="1">
    <location>
        <begin position="98"/>
        <end position="122"/>
    </location>
</feature>
<dbReference type="InterPro" id="IPR035903">
    <property type="entry name" value="HesB-like_dom_sf"/>
</dbReference>
<protein>
    <submittedName>
        <fullName evidence="2">Uncharacterized protein</fullName>
    </submittedName>
</protein>